<proteinExistence type="predicted"/>
<organism evidence="1 2">
    <name type="scientific">Pseudomonas syringae pv. tagetis</name>
    <dbReference type="NCBI Taxonomy" id="129140"/>
    <lineage>
        <taxon>Bacteria</taxon>
        <taxon>Pseudomonadati</taxon>
        <taxon>Pseudomonadota</taxon>
        <taxon>Gammaproteobacteria</taxon>
        <taxon>Pseudomonadales</taxon>
        <taxon>Pseudomonadaceae</taxon>
        <taxon>Pseudomonas</taxon>
    </lineage>
</organism>
<comment type="caution">
    <text evidence="1">The sequence shown here is derived from an EMBL/GenBank/DDBJ whole genome shotgun (WGS) entry which is preliminary data.</text>
</comment>
<dbReference type="AlphaFoldDB" id="A0A3M3YW62"/>
<sequence length="196" mass="22480">MSVEKQWENLLTPAVMQERMIAVSLYITAYEMLKESIIGRLKDFYCIGFDSDGTTTSPDYDLKVLNLHKRKSPLYASLLWLTNIGAIVQEDKEVLEQLKELRNSLAHEMPEIVLAGKDLALTEKMQGVMNLIRKVEVWWIVNVELETDPDYDGRDVNPDEITPGPILMMQIMMMVLSGDEKLKEHYNDSKPTSTEL</sequence>
<gene>
    <name evidence="1" type="ORF">ALQ32_03256</name>
</gene>
<name>A0A3M3YW62_9PSED</name>
<evidence type="ECO:0000313" key="2">
    <source>
        <dbReference type="Proteomes" id="UP000268056"/>
    </source>
</evidence>
<dbReference type="RefSeq" id="WP_122219284.1">
    <property type="nucleotide sequence ID" value="NZ_RBQC01000094.1"/>
</dbReference>
<dbReference type="Proteomes" id="UP000268056">
    <property type="component" value="Unassembled WGS sequence"/>
</dbReference>
<dbReference type="EMBL" id="RBQC01000094">
    <property type="protein sequence ID" value="RMO86802.1"/>
    <property type="molecule type" value="Genomic_DNA"/>
</dbReference>
<accession>A0A3M3YW62</accession>
<reference evidence="1 2" key="1">
    <citation type="submission" date="2018-08" db="EMBL/GenBank/DDBJ databases">
        <title>Recombination of ecologically and evolutionarily significant loci maintains genetic cohesion in the Pseudomonas syringae species complex.</title>
        <authorList>
            <person name="Dillon M."/>
            <person name="Thakur S."/>
            <person name="Almeida R.N.D."/>
            <person name="Weir B.S."/>
            <person name="Guttman D.S."/>
        </authorList>
    </citation>
    <scope>NUCLEOTIDE SEQUENCE [LARGE SCALE GENOMIC DNA]</scope>
    <source>
        <strain evidence="1 2">ICMP 4092</strain>
    </source>
</reference>
<evidence type="ECO:0000313" key="1">
    <source>
        <dbReference type="EMBL" id="RMO86802.1"/>
    </source>
</evidence>
<protein>
    <submittedName>
        <fullName evidence="1">Uncharacterized protein</fullName>
    </submittedName>
</protein>